<gene>
    <name evidence="2" type="ORF">PIB30_066078</name>
</gene>
<name>A0ABU6WKJ6_9FABA</name>
<feature type="region of interest" description="Disordered" evidence="1">
    <location>
        <begin position="1"/>
        <end position="20"/>
    </location>
</feature>
<comment type="caution">
    <text evidence="2">The sequence shown here is derived from an EMBL/GenBank/DDBJ whole genome shotgun (WGS) entry which is preliminary data.</text>
</comment>
<sequence>MPPSSFSVAPPPLTPPPKVFHRCSRNSSFSESAVARARKLGITAAPHTTLAAPRITALLLRRAAPSSLLLNRLQALGQAFRTD</sequence>
<reference evidence="2 3" key="1">
    <citation type="journal article" date="2023" name="Plants (Basel)">
        <title>Bridging the Gap: Combining Genomics and Transcriptomics Approaches to Understand Stylosanthes scabra, an Orphan Legume from the Brazilian Caatinga.</title>
        <authorList>
            <person name="Ferreira-Neto J.R.C."/>
            <person name="da Silva M.D."/>
            <person name="Binneck E."/>
            <person name="de Melo N.F."/>
            <person name="da Silva R.H."/>
            <person name="de Melo A.L.T.M."/>
            <person name="Pandolfi V."/>
            <person name="Bustamante F.O."/>
            <person name="Brasileiro-Vidal A.C."/>
            <person name="Benko-Iseppon A.M."/>
        </authorList>
    </citation>
    <scope>NUCLEOTIDE SEQUENCE [LARGE SCALE GENOMIC DNA]</scope>
    <source>
        <tissue evidence="2">Leaves</tissue>
    </source>
</reference>
<evidence type="ECO:0000256" key="1">
    <source>
        <dbReference type="SAM" id="MobiDB-lite"/>
    </source>
</evidence>
<protein>
    <submittedName>
        <fullName evidence="2">Uncharacterized protein</fullName>
    </submittedName>
</protein>
<proteinExistence type="predicted"/>
<organism evidence="2 3">
    <name type="scientific">Stylosanthes scabra</name>
    <dbReference type="NCBI Taxonomy" id="79078"/>
    <lineage>
        <taxon>Eukaryota</taxon>
        <taxon>Viridiplantae</taxon>
        <taxon>Streptophyta</taxon>
        <taxon>Embryophyta</taxon>
        <taxon>Tracheophyta</taxon>
        <taxon>Spermatophyta</taxon>
        <taxon>Magnoliopsida</taxon>
        <taxon>eudicotyledons</taxon>
        <taxon>Gunneridae</taxon>
        <taxon>Pentapetalae</taxon>
        <taxon>rosids</taxon>
        <taxon>fabids</taxon>
        <taxon>Fabales</taxon>
        <taxon>Fabaceae</taxon>
        <taxon>Papilionoideae</taxon>
        <taxon>50 kb inversion clade</taxon>
        <taxon>dalbergioids sensu lato</taxon>
        <taxon>Dalbergieae</taxon>
        <taxon>Pterocarpus clade</taxon>
        <taxon>Stylosanthes</taxon>
    </lineage>
</organism>
<accession>A0ABU6WKJ6</accession>
<dbReference type="EMBL" id="JASCZI010181911">
    <property type="protein sequence ID" value="MED6186375.1"/>
    <property type="molecule type" value="Genomic_DNA"/>
</dbReference>
<feature type="compositionally biased region" description="Pro residues" evidence="1">
    <location>
        <begin position="1"/>
        <end position="18"/>
    </location>
</feature>
<evidence type="ECO:0000313" key="3">
    <source>
        <dbReference type="Proteomes" id="UP001341840"/>
    </source>
</evidence>
<keyword evidence="3" id="KW-1185">Reference proteome</keyword>
<evidence type="ECO:0000313" key="2">
    <source>
        <dbReference type="EMBL" id="MED6186375.1"/>
    </source>
</evidence>
<dbReference type="Proteomes" id="UP001341840">
    <property type="component" value="Unassembled WGS sequence"/>
</dbReference>